<dbReference type="InterPro" id="IPR001367">
    <property type="entry name" value="Fe_dep_repressor"/>
</dbReference>
<comment type="similarity">
    <text evidence="1">Belongs to the DtxR/MntR family.</text>
</comment>
<dbReference type="eggNOG" id="COG1321">
    <property type="taxonomic scope" value="Bacteria"/>
</dbReference>
<organism evidence="6 7">
    <name type="scientific">Cryptobacterium curtum (strain ATCC 700683 / DSM 15641 / CCUG 43107 / 12-3)</name>
    <dbReference type="NCBI Taxonomy" id="469378"/>
    <lineage>
        <taxon>Bacteria</taxon>
        <taxon>Bacillati</taxon>
        <taxon>Actinomycetota</taxon>
        <taxon>Coriobacteriia</taxon>
        <taxon>Eggerthellales</taxon>
        <taxon>Eggerthellaceae</taxon>
        <taxon>Cryptobacterium</taxon>
    </lineage>
</organism>
<dbReference type="GO" id="GO:0046914">
    <property type="term" value="F:transition metal ion binding"/>
    <property type="evidence" value="ECO:0007669"/>
    <property type="project" value="InterPro"/>
</dbReference>
<dbReference type="InterPro" id="IPR022687">
    <property type="entry name" value="HTH_DTXR"/>
</dbReference>
<dbReference type="Pfam" id="PF02742">
    <property type="entry name" value="Fe_dep_repr_C"/>
    <property type="match status" value="1"/>
</dbReference>
<sequence>MDKHRQARPVMSESHEDYLESIVRLGGTDKTPVRSVDVATDLGVSKASVSKAVSSLKAAGMLDQPYYGDITLTSVGYEYGRKVLDHHMLLFGFLHDILGIDEETADTEACLIEHDISDASYEKWIAYIKGLESK</sequence>
<keyword evidence="3" id="KW-0238">DNA-binding</keyword>
<reference evidence="6 7" key="1">
    <citation type="journal article" date="2009" name="Stand. Genomic Sci.">
        <title>Complete genome sequence of Cryptobacterium curtum type strain (12-3).</title>
        <authorList>
            <person name="Mavrommatis K."/>
            <person name="Pukall R."/>
            <person name="Rohde C."/>
            <person name="Chen F."/>
            <person name="Sims D."/>
            <person name="Brettin T."/>
            <person name="Kuske C."/>
            <person name="Detter J.C."/>
            <person name="Han C."/>
            <person name="Lapidus A."/>
            <person name="Copeland A."/>
            <person name="Glavina Del Rio T."/>
            <person name="Nolan M."/>
            <person name="Lucas S."/>
            <person name="Tice H."/>
            <person name="Cheng J.F."/>
            <person name="Bruce D."/>
            <person name="Goodwin L."/>
            <person name="Pitluck S."/>
            <person name="Ovchinnikova G."/>
            <person name="Pati A."/>
            <person name="Ivanova N."/>
            <person name="Chen A."/>
            <person name="Palaniappan K."/>
            <person name="Chain P."/>
            <person name="D'haeseleer P."/>
            <person name="Goker M."/>
            <person name="Bristow J."/>
            <person name="Eisen J.A."/>
            <person name="Markowitz V."/>
            <person name="Hugenholtz P."/>
            <person name="Rohde M."/>
            <person name="Klenk H.P."/>
            <person name="Kyrpides N.C."/>
        </authorList>
    </citation>
    <scope>NUCLEOTIDE SEQUENCE [LARGE SCALE GENOMIC DNA]</scope>
    <source>
        <strain evidence="7">ATCC 700683 / DSM 15641 / 12-3</strain>
    </source>
</reference>
<dbReference type="Proteomes" id="UP000000954">
    <property type="component" value="Chromosome"/>
</dbReference>
<evidence type="ECO:0000256" key="1">
    <source>
        <dbReference type="ARBA" id="ARBA00007871"/>
    </source>
</evidence>
<evidence type="ECO:0000256" key="3">
    <source>
        <dbReference type="ARBA" id="ARBA00023125"/>
    </source>
</evidence>
<dbReference type="PROSITE" id="PS50944">
    <property type="entry name" value="HTH_DTXR"/>
    <property type="match status" value="1"/>
</dbReference>
<dbReference type="Gene3D" id="1.10.10.10">
    <property type="entry name" value="Winged helix-like DNA-binding domain superfamily/Winged helix DNA-binding domain"/>
    <property type="match status" value="1"/>
</dbReference>
<dbReference type="PANTHER" id="PTHR33238">
    <property type="entry name" value="IRON (METAL) DEPENDENT REPRESSOR, DTXR FAMILY"/>
    <property type="match status" value="1"/>
</dbReference>
<keyword evidence="4" id="KW-0804">Transcription</keyword>
<dbReference type="AlphaFoldDB" id="C7ML18"/>
<evidence type="ECO:0000313" key="7">
    <source>
        <dbReference type="Proteomes" id="UP000000954"/>
    </source>
</evidence>
<dbReference type="Pfam" id="PF01325">
    <property type="entry name" value="Fe_dep_repress"/>
    <property type="match status" value="1"/>
</dbReference>
<proteinExistence type="inferred from homology"/>
<gene>
    <name evidence="6" type="ordered locus">Ccur_12870</name>
</gene>
<accession>C7ML18</accession>
<dbReference type="GO" id="GO:0003677">
    <property type="term" value="F:DNA binding"/>
    <property type="evidence" value="ECO:0007669"/>
    <property type="project" value="UniProtKB-KW"/>
</dbReference>
<dbReference type="InterPro" id="IPR050536">
    <property type="entry name" value="DtxR_MntR_Metal-Reg"/>
</dbReference>
<protein>
    <submittedName>
        <fullName evidence="6">Mn-dependent transcriptional regulator</fullName>
    </submittedName>
</protein>
<dbReference type="STRING" id="469378.Ccur_12870"/>
<name>C7ML18_CRYCD</name>
<dbReference type="RefSeq" id="WP_015778828.1">
    <property type="nucleotide sequence ID" value="NC_013170.1"/>
</dbReference>
<dbReference type="Gene3D" id="1.10.60.10">
    <property type="entry name" value="Iron dependent repressor, metal binding and dimerisation domain"/>
    <property type="match status" value="1"/>
</dbReference>
<feature type="domain" description="HTH dtxR-type" evidence="5">
    <location>
        <begin position="11"/>
        <end position="73"/>
    </location>
</feature>
<dbReference type="EMBL" id="CP001682">
    <property type="protein sequence ID" value="ACU94965.1"/>
    <property type="molecule type" value="Genomic_DNA"/>
</dbReference>
<evidence type="ECO:0000259" key="5">
    <source>
        <dbReference type="PROSITE" id="PS50944"/>
    </source>
</evidence>
<dbReference type="InterPro" id="IPR036390">
    <property type="entry name" value="WH_DNA-bd_sf"/>
</dbReference>
<dbReference type="SUPFAM" id="SSF46785">
    <property type="entry name" value="Winged helix' DNA-binding domain"/>
    <property type="match status" value="1"/>
</dbReference>
<dbReference type="KEGG" id="ccu:Ccur_12870"/>
<dbReference type="HOGENOM" id="CLU_069532_3_2_11"/>
<evidence type="ECO:0000256" key="4">
    <source>
        <dbReference type="ARBA" id="ARBA00023163"/>
    </source>
</evidence>
<dbReference type="GO" id="GO:0046983">
    <property type="term" value="F:protein dimerization activity"/>
    <property type="evidence" value="ECO:0007669"/>
    <property type="project" value="InterPro"/>
</dbReference>
<dbReference type="SMART" id="SM00529">
    <property type="entry name" value="HTH_DTXR"/>
    <property type="match status" value="1"/>
</dbReference>
<dbReference type="PANTHER" id="PTHR33238:SF7">
    <property type="entry name" value="IRON-DEPENDENT TRANSCRIPTIONAL REGULATOR"/>
    <property type="match status" value="1"/>
</dbReference>
<evidence type="ECO:0000313" key="6">
    <source>
        <dbReference type="EMBL" id="ACU94965.1"/>
    </source>
</evidence>
<dbReference type="InterPro" id="IPR022689">
    <property type="entry name" value="Iron_dep_repressor"/>
</dbReference>
<keyword evidence="2" id="KW-0805">Transcription regulation</keyword>
<evidence type="ECO:0000256" key="2">
    <source>
        <dbReference type="ARBA" id="ARBA00023015"/>
    </source>
</evidence>
<dbReference type="GO" id="GO:0003700">
    <property type="term" value="F:DNA-binding transcription factor activity"/>
    <property type="evidence" value="ECO:0007669"/>
    <property type="project" value="InterPro"/>
</dbReference>
<dbReference type="InterPro" id="IPR036421">
    <property type="entry name" value="Fe_dep_repressor_sf"/>
</dbReference>
<dbReference type="SUPFAM" id="SSF47979">
    <property type="entry name" value="Iron-dependent repressor protein, dimerization domain"/>
    <property type="match status" value="1"/>
</dbReference>
<keyword evidence="7" id="KW-1185">Reference proteome</keyword>
<dbReference type="InterPro" id="IPR036388">
    <property type="entry name" value="WH-like_DNA-bd_sf"/>
</dbReference>